<dbReference type="AlphaFoldDB" id="A0A0J6IM19"/>
<dbReference type="EMBL" id="JYLF01000005">
    <property type="protein sequence ID" value="KMN13308.1"/>
    <property type="molecule type" value="Genomic_DNA"/>
</dbReference>
<proteinExistence type="predicted"/>
<dbReference type="Proteomes" id="UP000036325">
    <property type="component" value="Unassembled WGS sequence"/>
</dbReference>
<dbReference type="Gene3D" id="1.20.58.80">
    <property type="entry name" value="Phosphotransferase system, lactose/cellobiose-type IIA subunit"/>
    <property type="match status" value="1"/>
</dbReference>
<name>A0A0J6IM19_9PSED</name>
<sequence>MIVIEGTMPVIGQGHKPVKVVAGQLLNISSRVFCLTSGPLAVIVRWRHVDSSDGESLYMHTLGDRVWNGQIRIEKPGLHVFCIDAWIDRYAGLCLALERAMHRGDSPEGLIEDALSQILQTLEFCDIERQQPLIQLYEQLAGLAGHEQIALLMDESTQVQMRDVQQRTCLVLSPEYPLYVTN</sequence>
<evidence type="ECO:0000259" key="1">
    <source>
        <dbReference type="Pfam" id="PF11896"/>
    </source>
</evidence>
<dbReference type="OrthoDB" id="9805159at2"/>
<dbReference type="Pfam" id="PF11896">
    <property type="entry name" value="GlgE_dom_N_S"/>
    <property type="match status" value="1"/>
</dbReference>
<dbReference type="InterPro" id="IPR021828">
    <property type="entry name" value="GlgE_dom_N/S"/>
</dbReference>
<comment type="caution">
    <text evidence="2">The sequence shown here is derived from an EMBL/GenBank/DDBJ whole genome shotgun (WGS) entry which is preliminary data.</text>
</comment>
<protein>
    <recommendedName>
        <fullName evidence="1">Alpha-1,4-glucan:maltose-1-phosphate maltosyltransferase domain-containing protein</fullName>
    </recommendedName>
</protein>
<dbReference type="GO" id="GO:0004553">
    <property type="term" value="F:hydrolase activity, hydrolyzing O-glycosyl compounds"/>
    <property type="evidence" value="ECO:0007669"/>
    <property type="project" value="InterPro"/>
</dbReference>
<dbReference type="Gene3D" id="2.60.40.10">
    <property type="entry name" value="Immunoglobulins"/>
    <property type="match status" value="1"/>
</dbReference>
<feature type="domain" description="Alpha-1,4-glucan:maltose-1-phosphate maltosyltransferase" evidence="1">
    <location>
        <begin position="2"/>
        <end position="180"/>
    </location>
</feature>
<reference evidence="2 3" key="1">
    <citation type="submission" date="2015-02" db="EMBL/GenBank/DDBJ databases">
        <title>Pseudomonas helleri sp. nov. and Pseudomonas weihenstephanensis sp. nov., isolated from raw cows milk.</title>
        <authorList>
            <person name="von Neubeck M."/>
            <person name="Huptas C."/>
            <person name="Wenning M."/>
            <person name="Scherer S."/>
        </authorList>
    </citation>
    <scope>NUCLEOTIDE SEQUENCE [LARGE SCALE GENOMIC DNA]</scope>
    <source>
        <strain evidence="2 3">DSM 29166</strain>
    </source>
</reference>
<accession>A0A0J6IM19</accession>
<evidence type="ECO:0000313" key="3">
    <source>
        <dbReference type="Proteomes" id="UP000036325"/>
    </source>
</evidence>
<organism evidence="2 3">
    <name type="scientific">Pseudomonas weihenstephanensis</name>
    <dbReference type="NCBI Taxonomy" id="1608994"/>
    <lineage>
        <taxon>Bacteria</taxon>
        <taxon>Pseudomonadati</taxon>
        <taxon>Pseudomonadota</taxon>
        <taxon>Gammaproteobacteria</taxon>
        <taxon>Pseudomonadales</taxon>
        <taxon>Pseudomonadaceae</taxon>
        <taxon>Pseudomonas</taxon>
    </lineage>
</organism>
<gene>
    <name evidence="2" type="ORF">TU86_14700</name>
</gene>
<evidence type="ECO:0000313" key="2">
    <source>
        <dbReference type="EMBL" id="KMN13308.1"/>
    </source>
</evidence>
<dbReference type="InterPro" id="IPR013783">
    <property type="entry name" value="Ig-like_fold"/>
</dbReference>
<dbReference type="PATRIC" id="fig|1608994.3.peg.3604"/>
<dbReference type="STRING" id="1608994.TU86_14700"/>